<evidence type="ECO:0000256" key="7">
    <source>
        <dbReference type="ARBA" id="ARBA00025178"/>
    </source>
</evidence>
<feature type="domain" description="Myb-like" evidence="10">
    <location>
        <begin position="861"/>
        <end position="915"/>
    </location>
</feature>
<comment type="function">
    <text evidence="7">Component of the NuA4 histone acetyltransferase complex which is involved in transcriptional activation of selected genes principally by acetylation of nucleosomal histone H4 and H2A. The NuA4 complex is also involved in DNA repair.</text>
</comment>
<feature type="region of interest" description="Disordered" evidence="9">
    <location>
        <begin position="101"/>
        <end position="499"/>
    </location>
</feature>
<feature type="compositionally biased region" description="Low complexity" evidence="9">
    <location>
        <begin position="313"/>
        <end position="333"/>
    </location>
</feature>
<feature type="compositionally biased region" description="Low complexity" evidence="9">
    <location>
        <begin position="1502"/>
        <end position="1534"/>
    </location>
</feature>
<evidence type="ECO:0000256" key="4">
    <source>
        <dbReference type="ARBA" id="ARBA00022853"/>
    </source>
</evidence>
<keyword evidence="5" id="KW-0234">DNA repair</keyword>
<dbReference type="Proteomes" id="UP001562354">
    <property type="component" value="Unassembled WGS sequence"/>
</dbReference>
<reference evidence="12 13" key="1">
    <citation type="submission" date="2024-07" db="EMBL/GenBank/DDBJ databases">
        <title>Draft sequence of the Neodothiora populina.</title>
        <authorList>
            <person name="Drown D.D."/>
            <person name="Schuette U.S."/>
            <person name="Buechlein A.B."/>
            <person name="Rusch D.R."/>
            <person name="Winton L.W."/>
            <person name="Adams G.A."/>
        </authorList>
    </citation>
    <scope>NUCLEOTIDE SEQUENCE [LARGE SCALE GENOMIC DNA]</scope>
    <source>
        <strain evidence="12 13">CPC 39397</strain>
    </source>
</reference>
<dbReference type="RefSeq" id="XP_069200948.1">
    <property type="nucleotide sequence ID" value="XM_069343134.1"/>
</dbReference>
<feature type="compositionally biased region" description="Polar residues" evidence="9">
    <location>
        <begin position="1387"/>
        <end position="1426"/>
    </location>
</feature>
<feature type="region of interest" description="Disordered" evidence="9">
    <location>
        <begin position="1184"/>
        <end position="1298"/>
    </location>
</feature>
<evidence type="ECO:0000313" key="13">
    <source>
        <dbReference type="Proteomes" id="UP001562354"/>
    </source>
</evidence>
<feature type="domain" description="HSA" evidence="11">
    <location>
        <begin position="586"/>
        <end position="660"/>
    </location>
</feature>
<feature type="region of interest" description="Disordered" evidence="9">
    <location>
        <begin position="1"/>
        <end position="23"/>
    </location>
</feature>
<feature type="compositionally biased region" description="Polar residues" evidence="9">
    <location>
        <begin position="1075"/>
        <end position="1088"/>
    </location>
</feature>
<feature type="region of interest" description="Disordered" evidence="9">
    <location>
        <begin position="1333"/>
        <end position="1358"/>
    </location>
</feature>
<dbReference type="PROSITE" id="PS51204">
    <property type="entry name" value="HSA"/>
    <property type="match status" value="1"/>
</dbReference>
<protein>
    <recommendedName>
        <fullName evidence="8">Vacuolar import and degradation protein 21</fullName>
    </recommendedName>
</protein>
<dbReference type="GeneID" id="95977331"/>
<feature type="region of interest" description="Disordered" evidence="9">
    <location>
        <begin position="990"/>
        <end position="1032"/>
    </location>
</feature>
<comment type="caution">
    <text evidence="12">The sequence shown here is derived from an EMBL/GenBank/DDBJ whole genome shotgun (WGS) entry which is preliminary data.</text>
</comment>
<dbReference type="PROSITE" id="PS50090">
    <property type="entry name" value="MYB_LIKE"/>
    <property type="match status" value="1"/>
</dbReference>
<dbReference type="EMBL" id="JBFMKM010000008">
    <property type="protein sequence ID" value="KAL1304673.1"/>
    <property type="molecule type" value="Genomic_DNA"/>
</dbReference>
<feature type="compositionally biased region" description="Basic and acidic residues" evidence="9">
    <location>
        <begin position="170"/>
        <end position="217"/>
    </location>
</feature>
<dbReference type="Pfam" id="PF07529">
    <property type="entry name" value="HSA"/>
    <property type="match status" value="1"/>
</dbReference>
<evidence type="ECO:0000256" key="2">
    <source>
        <dbReference type="ARBA" id="ARBA00008913"/>
    </source>
</evidence>
<keyword evidence="6" id="KW-0539">Nucleus</keyword>
<feature type="compositionally biased region" description="Basic and acidic residues" evidence="9">
    <location>
        <begin position="273"/>
        <end position="295"/>
    </location>
</feature>
<dbReference type="Pfam" id="PF13921">
    <property type="entry name" value="Myb_DNA-bind_6"/>
    <property type="match status" value="1"/>
</dbReference>
<dbReference type="SMART" id="SM00717">
    <property type="entry name" value="SANT"/>
    <property type="match status" value="1"/>
</dbReference>
<evidence type="ECO:0000256" key="9">
    <source>
        <dbReference type="SAM" id="MobiDB-lite"/>
    </source>
</evidence>
<name>A0ABR3PFB4_9PEZI</name>
<evidence type="ECO:0000259" key="11">
    <source>
        <dbReference type="PROSITE" id="PS51204"/>
    </source>
</evidence>
<feature type="compositionally biased region" description="Low complexity" evidence="9">
    <location>
        <begin position="1264"/>
        <end position="1288"/>
    </location>
</feature>
<evidence type="ECO:0000256" key="5">
    <source>
        <dbReference type="ARBA" id="ARBA00023204"/>
    </source>
</evidence>
<dbReference type="PANTHER" id="PTHR46459:SF1">
    <property type="entry name" value="E1A-BINDING PROTEIN P400"/>
    <property type="match status" value="1"/>
</dbReference>
<feature type="compositionally biased region" description="Basic residues" evidence="9">
    <location>
        <begin position="963"/>
        <end position="978"/>
    </location>
</feature>
<keyword evidence="3" id="KW-0227">DNA damage</keyword>
<comment type="subcellular location">
    <subcellularLocation>
        <location evidence="1">Nucleus</location>
    </subcellularLocation>
</comment>
<feature type="compositionally biased region" description="Low complexity" evidence="9">
    <location>
        <begin position="434"/>
        <end position="451"/>
    </location>
</feature>
<proteinExistence type="inferred from homology"/>
<feature type="compositionally biased region" description="Polar residues" evidence="9">
    <location>
        <begin position="654"/>
        <end position="669"/>
    </location>
</feature>
<keyword evidence="13" id="KW-1185">Reference proteome</keyword>
<feature type="compositionally biased region" description="Polar residues" evidence="9">
    <location>
        <begin position="1212"/>
        <end position="1245"/>
    </location>
</feature>
<evidence type="ECO:0000256" key="8">
    <source>
        <dbReference type="ARBA" id="ARBA00029670"/>
    </source>
</evidence>
<feature type="region of interest" description="Disordered" evidence="9">
    <location>
        <begin position="1049"/>
        <end position="1114"/>
    </location>
</feature>
<dbReference type="CDD" id="cd00167">
    <property type="entry name" value="SANT"/>
    <property type="match status" value="1"/>
</dbReference>
<accession>A0ABR3PFB4</accession>
<feature type="compositionally biased region" description="Polar residues" evidence="9">
    <location>
        <begin position="1455"/>
        <end position="1491"/>
    </location>
</feature>
<feature type="region of interest" description="Disordered" evidence="9">
    <location>
        <begin position="950"/>
        <end position="978"/>
    </location>
</feature>
<dbReference type="Gene3D" id="1.10.10.60">
    <property type="entry name" value="Homeodomain-like"/>
    <property type="match status" value="1"/>
</dbReference>
<feature type="compositionally biased region" description="Low complexity" evidence="9">
    <location>
        <begin position="1097"/>
        <end position="1111"/>
    </location>
</feature>
<dbReference type="InterPro" id="IPR014012">
    <property type="entry name" value="HSA_dom"/>
</dbReference>
<gene>
    <name evidence="12" type="ORF">AAFC00_003630</name>
</gene>
<organism evidence="12 13">
    <name type="scientific">Neodothiora populina</name>
    <dbReference type="NCBI Taxonomy" id="2781224"/>
    <lineage>
        <taxon>Eukaryota</taxon>
        <taxon>Fungi</taxon>
        <taxon>Dikarya</taxon>
        <taxon>Ascomycota</taxon>
        <taxon>Pezizomycotina</taxon>
        <taxon>Dothideomycetes</taxon>
        <taxon>Dothideomycetidae</taxon>
        <taxon>Dothideales</taxon>
        <taxon>Dothioraceae</taxon>
        <taxon>Neodothiora</taxon>
    </lineage>
</organism>
<feature type="region of interest" description="Disordered" evidence="9">
    <location>
        <begin position="1379"/>
        <end position="1433"/>
    </location>
</feature>
<dbReference type="PANTHER" id="PTHR46459">
    <property type="entry name" value="E1A-BINDING PROTEIN P400-RELATED"/>
    <property type="match status" value="1"/>
</dbReference>
<sequence length="1559" mass="170835">MSLASLRDGTLSAKSSDRAASLRKRSSKLRALNAITATITQHCGLSPSLNTDFDAIPAPPLTPSESRFLDENDLEKGRYFRNDSLPVTLKALESISPFKLRPKSAGDEASGVAKASTENAAPASHPTANGIRDVVDSKPPLDLAKEAPLDQVPTDFYPKRADSGPIKPSDVARKNPDHHAKTVHLPPREVQEERLRARRQSRDELRAAQLREAEHVPVDVASSPSSTVGGWSAATPAPADHSPMTSVGDEATAVADRQDKKSDDSQAMAIDETSEKREHDKALDAQKEAARREILGPDLASPGVQLRLEQEQAAKASQVAQAAGAAASAATSALESGPPSKSEAAVPEPHDSASGPPKSITDGPTKTLDAAKSQPPRPTTLKDSSSDLTQPPLPTPSTPASDKAIVSKTPTTAVQTTPLVPSGSLRQKPVSDVISKSPKSSPSGIRRGPGSEAVATIDPSRLSHNPQTLLRQERAKPEQRISEAQDQVRSTSESHRYDDLPLSCEGYEALRGAPEDPMRDYLEPLFRMQTHDNLPINKTLAELLTRANKVVSTSDQFAGIHERQDHRILRRIYALQNANKWSLRQMQPAEEPEAPKTHMDYLIAEMRWMRTDFRQERKYKKQLAKYFAEECAAWVNSDASGRFSRQIAVKASNEAKTTSNAPHSPAETNFENHDQGSQDATSLPELEPADERDASSPESDLPRTPNHIYVPKDIFPAMSMDKDNLHNLDTDQFLGAINELPLYTTFDDDPPHPDAIVQRPVPSVSKFCEAKLMIKIPDPIKKRSRYDYSEEDEDDALSQIPKVKRTRAKDGGGLDPEQTDVALFDPENKLLRDRLHSNTAFRPPSEFPMPASHFYEFRTSSQWIAEDDQLLRRLAKDYSFNWSLIADEMSLPSKLAGAADRRTPWECFERWVELESLPNEMRKTLYFKTWNQRIETAQRNNDLRYQAQLQQQSQNGAQPQNIQRRRTQPVRVEKRRTSRYLHVVDAMRKNARKREQHAHKQAEAQKAASLRKQHESTAPKGVMHSPAEFSRLRHERDVQYAQRQEQYRQQVLERQRQAALQQRSGQYAGQAGHPNANQQRPANGQQAQPGHPTQHVGQNGQMQPPAQGQAPRGSNAHLANAQMGMQGNIPQAQMQANMRGGSNNVTSHGPADSMQQQRLALEQAHRQAQLKQQAQMNGQQFQMGPPNRASPGGAHVPNGMMNGQANPAMMSAIQQQQQVTSHGSAPNGTSMQQNYNAHTNGTAVSASPHVPTPPNPSVQPNHPQQSQTLPQQQHSHQQGQQHQNVQSQTPHPQQLSSGHVPAITQITHQLQAKHPNATPEQIKELTSQHLKQFYSQQQTHQARQNAMHAAAGTQGVAHTPSTPAAYNQNQAQSQTAFQQNTNATPNGHPNGTNNVHQTPNMQANGHQAYGNNPANGVSQNQYSSAMRQQLIQQRQNQLQTAAVQAANGSPRVAQASPNVTHASPSMSQAVPSNMSTGGAAQAQQLNRTPTPQMARLSSAGPNVTGNVNLTSNNNTTPTNQVNGQGNVVVPPNTNHQSPASGGMAQGSPRAVAAGVAQRQ</sequence>
<comment type="similarity">
    <text evidence="2">Belongs to the EAF1 family.</text>
</comment>
<feature type="compositionally biased region" description="Basic and acidic residues" evidence="9">
    <location>
        <begin position="471"/>
        <end position="483"/>
    </location>
</feature>
<dbReference type="SUPFAM" id="SSF46689">
    <property type="entry name" value="Homeodomain-like"/>
    <property type="match status" value="1"/>
</dbReference>
<evidence type="ECO:0000256" key="1">
    <source>
        <dbReference type="ARBA" id="ARBA00004123"/>
    </source>
</evidence>
<feature type="compositionally biased region" description="Low complexity" evidence="9">
    <location>
        <begin position="950"/>
        <end position="962"/>
    </location>
</feature>
<feature type="region of interest" description="Disordered" evidence="9">
    <location>
        <begin position="1446"/>
        <end position="1559"/>
    </location>
</feature>
<evidence type="ECO:0000256" key="3">
    <source>
        <dbReference type="ARBA" id="ARBA00022763"/>
    </source>
</evidence>
<feature type="compositionally biased region" description="Polar residues" evidence="9">
    <location>
        <begin position="1333"/>
        <end position="1344"/>
    </location>
</feature>
<evidence type="ECO:0000256" key="6">
    <source>
        <dbReference type="ARBA" id="ARBA00023242"/>
    </source>
</evidence>
<dbReference type="InterPro" id="IPR009057">
    <property type="entry name" value="Homeodomain-like_sf"/>
</dbReference>
<evidence type="ECO:0000259" key="10">
    <source>
        <dbReference type="PROSITE" id="PS50090"/>
    </source>
</evidence>
<feature type="region of interest" description="Disordered" evidence="9">
    <location>
        <begin position="653"/>
        <end position="708"/>
    </location>
</feature>
<evidence type="ECO:0000313" key="12">
    <source>
        <dbReference type="EMBL" id="KAL1304673.1"/>
    </source>
</evidence>
<feature type="compositionally biased region" description="Polar residues" evidence="9">
    <location>
        <begin position="408"/>
        <end position="419"/>
    </location>
</feature>
<dbReference type="InterPro" id="IPR001005">
    <property type="entry name" value="SANT/Myb"/>
</dbReference>
<keyword evidence="4" id="KW-0156">Chromatin regulator</keyword>